<reference evidence="9" key="2">
    <citation type="journal article" date="2021" name="PeerJ">
        <title>Extensive microbial diversity within the chicken gut microbiome revealed by metagenomics and culture.</title>
        <authorList>
            <person name="Gilroy R."/>
            <person name="Ravi A."/>
            <person name="Getino M."/>
            <person name="Pursley I."/>
            <person name="Horton D.L."/>
            <person name="Alikhan N.F."/>
            <person name="Baker D."/>
            <person name="Gharbi K."/>
            <person name="Hall N."/>
            <person name="Watson M."/>
            <person name="Adriaenssens E.M."/>
            <person name="Foster-Nyarko E."/>
            <person name="Jarju S."/>
            <person name="Secka A."/>
            <person name="Antonio M."/>
            <person name="Oren A."/>
            <person name="Chaudhuri R.R."/>
            <person name="La Ragione R."/>
            <person name="Hildebrand F."/>
            <person name="Pallen M.J."/>
        </authorList>
    </citation>
    <scope>NUCLEOTIDE SEQUENCE</scope>
    <source>
        <strain evidence="9">35461</strain>
    </source>
</reference>
<dbReference type="PANTHER" id="PTHR43297">
    <property type="entry name" value="OLIGOPEPTIDE TRANSPORT ATP-BINDING PROTEIN APPD"/>
    <property type="match status" value="1"/>
</dbReference>
<dbReference type="GO" id="GO:0005886">
    <property type="term" value="C:plasma membrane"/>
    <property type="evidence" value="ECO:0007669"/>
    <property type="project" value="UniProtKB-SubCell"/>
</dbReference>
<feature type="domain" description="ABC transporter" evidence="8">
    <location>
        <begin position="7"/>
        <end position="260"/>
    </location>
</feature>
<evidence type="ECO:0000256" key="7">
    <source>
        <dbReference type="ARBA" id="ARBA00023136"/>
    </source>
</evidence>
<dbReference type="PROSITE" id="PS00211">
    <property type="entry name" value="ABC_TRANSPORTER_1"/>
    <property type="match status" value="1"/>
</dbReference>
<accession>A0A9D1T2P5</accession>
<protein>
    <submittedName>
        <fullName evidence="9">ABC transporter ATP-binding protein</fullName>
    </submittedName>
</protein>
<evidence type="ECO:0000256" key="3">
    <source>
        <dbReference type="ARBA" id="ARBA00022448"/>
    </source>
</evidence>
<keyword evidence="5" id="KW-0547">Nucleotide-binding</keyword>
<keyword evidence="4" id="KW-1003">Cell membrane</keyword>
<dbReference type="FunFam" id="3.40.50.300:FF:000016">
    <property type="entry name" value="Oligopeptide ABC transporter ATP-binding component"/>
    <property type="match status" value="1"/>
</dbReference>
<proteinExistence type="inferred from homology"/>
<dbReference type="InterPro" id="IPR050388">
    <property type="entry name" value="ABC_Ni/Peptide_Import"/>
</dbReference>
<dbReference type="InterPro" id="IPR027417">
    <property type="entry name" value="P-loop_NTPase"/>
</dbReference>
<dbReference type="AlphaFoldDB" id="A0A9D1T2P5"/>
<comment type="subcellular location">
    <subcellularLocation>
        <location evidence="1">Cell inner membrane</location>
        <topology evidence="1">Peripheral membrane protein</topology>
    </subcellularLocation>
</comment>
<keyword evidence="6 9" id="KW-0067">ATP-binding</keyword>
<evidence type="ECO:0000256" key="6">
    <source>
        <dbReference type="ARBA" id="ARBA00022840"/>
    </source>
</evidence>
<dbReference type="Pfam" id="PF00005">
    <property type="entry name" value="ABC_tran"/>
    <property type="match status" value="1"/>
</dbReference>
<dbReference type="InterPro" id="IPR013563">
    <property type="entry name" value="Oligopep_ABC_C"/>
</dbReference>
<dbReference type="Proteomes" id="UP000886845">
    <property type="component" value="Unassembled WGS sequence"/>
</dbReference>
<dbReference type="Gene3D" id="3.40.50.300">
    <property type="entry name" value="P-loop containing nucleotide triphosphate hydrolases"/>
    <property type="match status" value="1"/>
</dbReference>
<evidence type="ECO:0000256" key="5">
    <source>
        <dbReference type="ARBA" id="ARBA00022741"/>
    </source>
</evidence>
<name>A0A9D1T2P5_9BACT</name>
<dbReference type="GO" id="GO:0015833">
    <property type="term" value="P:peptide transport"/>
    <property type="evidence" value="ECO:0007669"/>
    <property type="project" value="InterPro"/>
</dbReference>
<evidence type="ECO:0000256" key="2">
    <source>
        <dbReference type="ARBA" id="ARBA00005417"/>
    </source>
</evidence>
<comment type="similarity">
    <text evidence="2">Belongs to the ABC transporter superfamily.</text>
</comment>
<dbReference type="Pfam" id="PF08352">
    <property type="entry name" value="oligo_HPY"/>
    <property type="match status" value="1"/>
</dbReference>
<dbReference type="PROSITE" id="PS50893">
    <property type="entry name" value="ABC_TRANSPORTER_2"/>
    <property type="match status" value="1"/>
</dbReference>
<dbReference type="GO" id="GO:0016887">
    <property type="term" value="F:ATP hydrolysis activity"/>
    <property type="evidence" value="ECO:0007669"/>
    <property type="project" value="InterPro"/>
</dbReference>
<sequence length="324" mass="35830">MSEQPLLQVKHLTIAFENDETRRAVTTVEDVSFDVHRGEILCIVGESGCGKSVSSMCIPRLLPSPPSKILAGEILFEGTDLLKLPIKEMRKYRGKRIGVIFQDPMTALSPLVRIGDQIIEALLIHHPDLTRDAARAMALDWLGKVGIQNPQVAIRAYPYELSGGMQQRVMIAMCLILEPQLVIADEPTTALDVTIQAQVLELMLQLHRKDSGMIFITHDMGVVYKMADRVAVMYAGQIVEQADAKSFFAGPKHPYARALLEALPSHATRGRRLKAIPGQVPSPGNFAKGCRFAERCDQARPECAETPPDLHPVGRHLVRCPYAK</sequence>
<dbReference type="InterPro" id="IPR003593">
    <property type="entry name" value="AAA+_ATPase"/>
</dbReference>
<dbReference type="NCBIfam" id="TIGR01727">
    <property type="entry name" value="oligo_HPY"/>
    <property type="match status" value="1"/>
</dbReference>
<evidence type="ECO:0000313" key="9">
    <source>
        <dbReference type="EMBL" id="HIV08879.1"/>
    </source>
</evidence>
<dbReference type="SMART" id="SM00382">
    <property type="entry name" value="AAA"/>
    <property type="match status" value="1"/>
</dbReference>
<comment type="caution">
    <text evidence="9">The sequence shown here is derived from an EMBL/GenBank/DDBJ whole genome shotgun (WGS) entry which is preliminary data.</text>
</comment>
<dbReference type="EMBL" id="DVOR01000063">
    <property type="protein sequence ID" value="HIV08879.1"/>
    <property type="molecule type" value="Genomic_DNA"/>
</dbReference>
<keyword evidence="7" id="KW-0472">Membrane</keyword>
<evidence type="ECO:0000313" key="10">
    <source>
        <dbReference type="Proteomes" id="UP000886845"/>
    </source>
</evidence>
<dbReference type="PANTHER" id="PTHR43297:SF2">
    <property type="entry name" value="DIPEPTIDE TRANSPORT ATP-BINDING PROTEIN DPPD"/>
    <property type="match status" value="1"/>
</dbReference>
<gene>
    <name evidence="9" type="ORF">IAC79_02025</name>
</gene>
<dbReference type="SUPFAM" id="SSF52540">
    <property type="entry name" value="P-loop containing nucleoside triphosphate hydrolases"/>
    <property type="match status" value="1"/>
</dbReference>
<dbReference type="InterPro" id="IPR017871">
    <property type="entry name" value="ABC_transporter-like_CS"/>
</dbReference>
<evidence type="ECO:0000256" key="1">
    <source>
        <dbReference type="ARBA" id="ARBA00004417"/>
    </source>
</evidence>
<keyword evidence="3" id="KW-0813">Transport</keyword>
<reference evidence="9" key="1">
    <citation type="submission" date="2020-10" db="EMBL/GenBank/DDBJ databases">
        <authorList>
            <person name="Gilroy R."/>
        </authorList>
    </citation>
    <scope>NUCLEOTIDE SEQUENCE</scope>
    <source>
        <strain evidence="9">35461</strain>
    </source>
</reference>
<dbReference type="CDD" id="cd03257">
    <property type="entry name" value="ABC_NikE_OppD_transporters"/>
    <property type="match status" value="1"/>
</dbReference>
<organism evidence="9 10">
    <name type="scientific">Candidatus Spyradenecus faecavium</name>
    <dbReference type="NCBI Taxonomy" id="2840947"/>
    <lineage>
        <taxon>Bacteria</taxon>
        <taxon>Pseudomonadati</taxon>
        <taxon>Lentisphaerota</taxon>
        <taxon>Lentisphaeria</taxon>
        <taxon>Lentisphaerales</taxon>
        <taxon>Lentisphaeraceae</taxon>
        <taxon>Lentisphaeraceae incertae sedis</taxon>
        <taxon>Candidatus Spyradenecus</taxon>
    </lineage>
</organism>
<dbReference type="InterPro" id="IPR003439">
    <property type="entry name" value="ABC_transporter-like_ATP-bd"/>
</dbReference>
<dbReference type="GO" id="GO:0005524">
    <property type="term" value="F:ATP binding"/>
    <property type="evidence" value="ECO:0007669"/>
    <property type="project" value="UniProtKB-KW"/>
</dbReference>
<evidence type="ECO:0000259" key="8">
    <source>
        <dbReference type="PROSITE" id="PS50893"/>
    </source>
</evidence>
<evidence type="ECO:0000256" key="4">
    <source>
        <dbReference type="ARBA" id="ARBA00022475"/>
    </source>
</evidence>